<dbReference type="Proteomes" id="UP000828390">
    <property type="component" value="Unassembled WGS sequence"/>
</dbReference>
<reference evidence="1" key="2">
    <citation type="submission" date="2020-11" db="EMBL/GenBank/DDBJ databases">
        <authorList>
            <person name="McCartney M.A."/>
            <person name="Auch B."/>
            <person name="Kono T."/>
            <person name="Mallez S."/>
            <person name="Becker A."/>
            <person name="Gohl D.M."/>
            <person name="Silverstein K.A.T."/>
            <person name="Koren S."/>
            <person name="Bechman K.B."/>
            <person name="Herman A."/>
            <person name="Abrahante J.E."/>
            <person name="Garbe J."/>
        </authorList>
    </citation>
    <scope>NUCLEOTIDE SEQUENCE</scope>
    <source>
        <strain evidence="1">Duluth1</strain>
        <tissue evidence="1">Whole animal</tissue>
    </source>
</reference>
<keyword evidence="2" id="KW-1185">Reference proteome</keyword>
<proteinExistence type="predicted"/>
<evidence type="ECO:0000313" key="1">
    <source>
        <dbReference type="EMBL" id="KAH3829825.1"/>
    </source>
</evidence>
<dbReference type="EMBL" id="JAIWYP010000004">
    <property type="protein sequence ID" value="KAH3829825.1"/>
    <property type="molecule type" value="Genomic_DNA"/>
</dbReference>
<protein>
    <submittedName>
        <fullName evidence="1">Uncharacterized protein</fullName>
    </submittedName>
</protein>
<gene>
    <name evidence="1" type="ORF">DPMN_103054</name>
</gene>
<sequence>MPVFTFSLKWKEYRICDFCALATDWFSVSDQMGTGLSEPDTFCNSSLTSWKTCEPHSGKRGLNACAIKCCHRHV</sequence>
<evidence type="ECO:0000313" key="2">
    <source>
        <dbReference type="Proteomes" id="UP000828390"/>
    </source>
</evidence>
<comment type="caution">
    <text evidence="1">The sequence shown here is derived from an EMBL/GenBank/DDBJ whole genome shotgun (WGS) entry which is preliminary data.</text>
</comment>
<reference evidence="1" key="1">
    <citation type="journal article" date="2019" name="bioRxiv">
        <title>The Genome of the Zebra Mussel, Dreissena polymorpha: A Resource for Invasive Species Research.</title>
        <authorList>
            <person name="McCartney M.A."/>
            <person name="Auch B."/>
            <person name="Kono T."/>
            <person name="Mallez S."/>
            <person name="Zhang Y."/>
            <person name="Obille A."/>
            <person name="Becker A."/>
            <person name="Abrahante J.E."/>
            <person name="Garbe J."/>
            <person name="Badalamenti J.P."/>
            <person name="Herman A."/>
            <person name="Mangelson H."/>
            <person name="Liachko I."/>
            <person name="Sullivan S."/>
            <person name="Sone E.D."/>
            <person name="Koren S."/>
            <person name="Silverstein K.A.T."/>
            <person name="Beckman K.B."/>
            <person name="Gohl D.M."/>
        </authorList>
    </citation>
    <scope>NUCLEOTIDE SEQUENCE</scope>
    <source>
        <strain evidence="1">Duluth1</strain>
        <tissue evidence="1">Whole animal</tissue>
    </source>
</reference>
<dbReference type="AlphaFoldDB" id="A0A9D4H7C9"/>
<organism evidence="1 2">
    <name type="scientific">Dreissena polymorpha</name>
    <name type="common">Zebra mussel</name>
    <name type="synonym">Mytilus polymorpha</name>
    <dbReference type="NCBI Taxonomy" id="45954"/>
    <lineage>
        <taxon>Eukaryota</taxon>
        <taxon>Metazoa</taxon>
        <taxon>Spiralia</taxon>
        <taxon>Lophotrochozoa</taxon>
        <taxon>Mollusca</taxon>
        <taxon>Bivalvia</taxon>
        <taxon>Autobranchia</taxon>
        <taxon>Heteroconchia</taxon>
        <taxon>Euheterodonta</taxon>
        <taxon>Imparidentia</taxon>
        <taxon>Neoheterodontei</taxon>
        <taxon>Myida</taxon>
        <taxon>Dreissenoidea</taxon>
        <taxon>Dreissenidae</taxon>
        <taxon>Dreissena</taxon>
    </lineage>
</organism>
<name>A0A9D4H7C9_DREPO</name>
<accession>A0A9D4H7C9</accession>